<name>A0AAV6FR07_9TELE</name>
<evidence type="ECO:0000259" key="3">
    <source>
        <dbReference type="PROSITE" id="PS50041"/>
    </source>
</evidence>
<evidence type="ECO:0000313" key="4">
    <source>
        <dbReference type="EMBL" id="KAG5263652.1"/>
    </source>
</evidence>
<accession>A0AAV6FR07</accession>
<sequence length="233" mass="26293">MWEITVQLDSLVQTGYKSFCCAVLIFIQSRRVSQRSPHQQVSIKPQMLLLPFNISLQAFLKLYTAVSLSLYVCVSEELSAMAILPVLSLLYAMFALSIATELKVEEKRNACQPGWKAYGGRCFRLVTKHKNWSEAEMYCVSQGGHLASIHNSGEAQFVRNFAGNKHRIWIGAGRSCGAPGWYWTDGSCFAYTKWSKKQPDNWRSNEACVHMYKGAGAWNDKSCSVCYQFVCAK</sequence>
<dbReference type="PROSITE" id="PS50041">
    <property type="entry name" value="C_TYPE_LECTIN_2"/>
    <property type="match status" value="1"/>
</dbReference>
<dbReference type="Gene3D" id="3.10.100.10">
    <property type="entry name" value="Mannose-Binding Protein A, subunit A"/>
    <property type="match status" value="1"/>
</dbReference>
<comment type="caution">
    <text evidence="4">The sequence shown here is derived from an EMBL/GenBank/DDBJ whole genome shotgun (WGS) entry which is preliminary data.</text>
</comment>
<dbReference type="InterPro" id="IPR016186">
    <property type="entry name" value="C-type_lectin-like/link_sf"/>
</dbReference>
<dbReference type="Proteomes" id="UP000823561">
    <property type="component" value="Chromosome 21"/>
</dbReference>
<feature type="transmembrane region" description="Helical" evidence="2">
    <location>
        <begin position="6"/>
        <end position="27"/>
    </location>
</feature>
<dbReference type="SMART" id="SM00034">
    <property type="entry name" value="CLECT"/>
    <property type="match status" value="1"/>
</dbReference>
<dbReference type="PRINTS" id="PR00356">
    <property type="entry name" value="ANTIFREEZEII"/>
</dbReference>
<organism evidence="4 5">
    <name type="scientific">Alosa alosa</name>
    <name type="common">allis shad</name>
    <dbReference type="NCBI Taxonomy" id="278164"/>
    <lineage>
        <taxon>Eukaryota</taxon>
        <taxon>Metazoa</taxon>
        <taxon>Chordata</taxon>
        <taxon>Craniata</taxon>
        <taxon>Vertebrata</taxon>
        <taxon>Euteleostomi</taxon>
        <taxon>Actinopterygii</taxon>
        <taxon>Neopterygii</taxon>
        <taxon>Teleostei</taxon>
        <taxon>Clupei</taxon>
        <taxon>Clupeiformes</taxon>
        <taxon>Clupeoidei</taxon>
        <taxon>Clupeidae</taxon>
        <taxon>Alosa</taxon>
    </lineage>
</organism>
<dbReference type="EMBL" id="JADWDJ010000021">
    <property type="protein sequence ID" value="KAG5263652.1"/>
    <property type="molecule type" value="Genomic_DNA"/>
</dbReference>
<keyword evidence="2" id="KW-1133">Transmembrane helix</keyword>
<feature type="transmembrane region" description="Helical" evidence="2">
    <location>
        <begin position="78"/>
        <end position="99"/>
    </location>
</feature>
<dbReference type="PANTHER" id="PTHR22803">
    <property type="entry name" value="MANNOSE, PHOSPHOLIPASE, LECTIN RECEPTOR RELATED"/>
    <property type="match status" value="1"/>
</dbReference>
<dbReference type="SUPFAM" id="SSF56436">
    <property type="entry name" value="C-type lectin-like"/>
    <property type="match status" value="1"/>
</dbReference>
<dbReference type="InterPro" id="IPR018378">
    <property type="entry name" value="C-type_lectin_CS"/>
</dbReference>
<evidence type="ECO:0000256" key="2">
    <source>
        <dbReference type="SAM" id="Phobius"/>
    </source>
</evidence>
<feature type="domain" description="C-type lectin" evidence="3">
    <location>
        <begin position="118"/>
        <end position="232"/>
    </location>
</feature>
<keyword evidence="5" id="KW-1185">Reference proteome</keyword>
<proteinExistence type="predicted"/>
<dbReference type="InterPro" id="IPR001304">
    <property type="entry name" value="C-type_lectin-like"/>
</dbReference>
<gene>
    <name evidence="4" type="ORF">AALO_G00267160</name>
</gene>
<evidence type="ECO:0000313" key="5">
    <source>
        <dbReference type="Proteomes" id="UP000823561"/>
    </source>
</evidence>
<keyword evidence="2" id="KW-0812">Transmembrane</keyword>
<keyword evidence="1" id="KW-1015">Disulfide bond</keyword>
<dbReference type="InterPro" id="IPR016187">
    <property type="entry name" value="CTDL_fold"/>
</dbReference>
<evidence type="ECO:0000256" key="1">
    <source>
        <dbReference type="ARBA" id="ARBA00023157"/>
    </source>
</evidence>
<feature type="transmembrane region" description="Helical" evidence="2">
    <location>
        <begin position="48"/>
        <end position="72"/>
    </location>
</feature>
<dbReference type="AlphaFoldDB" id="A0AAV6FR07"/>
<dbReference type="InterPro" id="IPR050111">
    <property type="entry name" value="C-type_lectin/snaclec_domain"/>
</dbReference>
<protein>
    <recommendedName>
        <fullName evidence="3">C-type lectin domain-containing protein</fullName>
    </recommendedName>
</protein>
<dbReference type="CDD" id="cd00037">
    <property type="entry name" value="CLECT"/>
    <property type="match status" value="1"/>
</dbReference>
<keyword evidence="2" id="KW-0472">Membrane</keyword>
<dbReference type="Pfam" id="PF00059">
    <property type="entry name" value="Lectin_C"/>
    <property type="match status" value="1"/>
</dbReference>
<dbReference type="InterPro" id="IPR002353">
    <property type="entry name" value="AntifreezeII"/>
</dbReference>
<reference evidence="4" key="1">
    <citation type="submission" date="2020-10" db="EMBL/GenBank/DDBJ databases">
        <title>Chromosome-scale genome assembly of the Allis shad, Alosa alosa.</title>
        <authorList>
            <person name="Margot Z."/>
            <person name="Christophe K."/>
            <person name="Cabau C."/>
            <person name="Louis A."/>
            <person name="Berthelot C."/>
            <person name="Parey E."/>
            <person name="Roest Crollius H."/>
            <person name="Montfort J."/>
            <person name="Robinson-Rechavi M."/>
            <person name="Bucao C."/>
            <person name="Bouchez O."/>
            <person name="Gislard M."/>
            <person name="Lluch J."/>
            <person name="Milhes M."/>
            <person name="Lampietro C."/>
            <person name="Lopez Roques C."/>
            <person name="Donnadieu C."/>
            <person name="Braasch I."/>
            <person name="Desvignes T."/>
            <person name="Postlethwait J."/>
            <person name="Bobe J."/>
            <person name="Guiguen Y."/>
        </authorList>
    </citation>
    <scope>NUCLEOTIDE SEQUENCE</scope>
    <source>
        <strain evidence="4">M-15738</strain>
        <tissue evidence="4">Blood</tissue>
    </source>
</reference>
<dbReference type="PROSITE" id="PS00615">
    <property type="entry name" value="C_TYPE_LECTIN_1"/>
    <property type="match status" value="1"/>
</dbReference>